<feature type="compositionally biased region" description="Polar residues" evidence="1">
    <location>
        <begin position="102"/>
        <end position="115"/>
    </location>
</feature>
<evidence type="ECO:0000256" key="1">
    <source>
        <dbReference type="SAM" id="MobiDB-lite"/>
    </source>
</evidence>
<accession>A0A0D7B5P6</accession>
<dbReference type="Proteomes" id="UP000054007">
    <property type="component" value="Unassembled WGS sequence"/>
</dbReference>
<organism evidence="2 3">
    <name type="scientific">Cylindrobasidium torrendii FP15055 ss-10</name>
    <dbReference type="NCBI Taxonomy" id="1314674"/>
    <lineage>
        <taxon>Eukaryota</taxon>
        <taxon>Fungi</taxon>
        <taxon>Dikarya</taxon>
        <taxon>Basidiomycota</taxon>
        <taxon>Agaricomycotina</taxon>
        <taxon>Agaricomycetes</taxon>
        <taxon>Agaricomycetidae</taxon>
        <taxon>Agaricales</taxon>
        <taxon>Marasmiineae</taxon>
        <taxon>Physalacriaceae</taxon>
        <taxon>Cylindrobasidium</taxon>
    </lineage>
</organism>
<feature type="region of interest" description="Disordered" evidence="1">
    <location>
        <begin position="1"/>
        <end position="52"/>
    </location>
</feature>
<evidence type="ECO:0000313" key="3">
    <source>
        <dbReference type="Proteomes" id="UP000054007"/>
    </source>
</evidence>
<feature type="region of interest" description="Disordered" evidence="1">
    <location>
        <begin position="102"/>
        <end position="159"/>
    </location>
</feature>
<evidence type="ECO:0000313" key="2">
    <source>
        <dbReference type="EMBL" id="KIY65812.1"/>
    </source>
</evidence>
<reference evidence="2 3" key="1">
    <citation type="journal article" date="2015" name="Fungal Genet. Biol.">
        <title>Evolution of novel wood decay mechanisms in Agaricales revealed by the genome sequences of Fistulina hepatica and Cylindrobasidium torrendii.</title>
        <authorList>
            <person name="Floudas D."/>
            <person name="Held B.W."/>
            <person name="Riley R."/>
            <person name="Nagy L.G."/>
            <person name="Koehler G."/>
            <person name="Ransdell A.S."/>
            <person name="Younus H."/>
            <person name="Chow J."/>
            <person name="Chiniquy J."/>
            <person name="Lipzen A."/>
            <person name="Tritt A."/>
            <person name="Sun H."/>
            <person name="Haridas S."/>
            <person name="LaButti K."/>
            <person name="Ohm R.A."/>
            <person name="Kues U."/>
            <person name="Blanchette R.A."/>
            <person name="Grigoriev I.V."/>
            <person name="Minto R.E."/>
            <person name="Hibbett D.S."/>
        </authorList>
    </citation>
    <scope>NUCLEOTIDE SEQUENCE [LARGE SCALE GENOMIC DNA]</scope>
    <source>
        <strain evidence="2 3">FP15055 ss-10</strain>
    </source>
</reference>
<gene>
    <name evidence="2" type="ORF">CYLTODRAFT_492007</name>
</gene>
<dbReference type="AlphaFoldDB" id="A0A0D7B5P6"/>
<protein>
    <submittedName>
        <fullName evidence="2">Uncharacterized protein</fullName>
    </submittedName>
</protein>
<sequence>MPAKLKRTVPPLAEPKTRRQKAEAAARAAASTSATTLDAPQPQPATPESQHIPACYFDSEWVRQELQDYARRCPPSPKFYESTLGDEADWYCGDKSNDNMTTTWTMATPPRSRSPTPFWHVMTPYSGTPPPMSRSPSPSLSISSGENSPVEDPRTGTQS</sequence>
<name>A0A0D7B5P6_9AGAR</name>
<feature type="compositionally biased region" description="Low complexity" evidence="1">
    <location>
        <begin position="25"/>
        <end position="36"/>
    </location>
</feature>
<feature type="compositionally biased region" description="Basic and acidic residues" evidence="1">
    <location>
        <begin position="15"/>
        <end position="24"/>
    </location>
</feature>
<keyword evidence="3" id="KW-1185">Reference proteome</keyword>
<dbReference type="EMBL" id="KN880576">
    <property type="protein sequence ID" value="KIY65812.1"/>
    <property type="molecule type" value="Genomic_DNA"/>
</dbReference>
<proteinExistence type="predicted"/>
<feature type="compositionally biased region" description="Low complexity" evidence="1">
    <location>
        <begin position="134"/>
        <end position="148"/>
    </location>
</feature>